<dbReference type="STRING" id="1338436.LK10_15020"/>
<evidence type="ECO:0000259" key="1">
    <source>
        <dbReference type="Pfam" id="PF04248"/>
    </source>
</evidence>
<organism evidence="2 3">
    <name type="scientific">Sinomonas humi</name>
    <dbReference type="NCBI Taxonomy" id="1338436"/>
    <lineage>
        <taxon>Bacteria</taxon>
        <taxon>Bacillati</taxon>
        <taxon>Actinomycetota</taxon>
        <taxon>Actinomycetes</taxon>
        <taxon>Micrococcales</taxon>
        <taxon>Micrococcaceae</taxon>
        <taxon>Sinomonas</taxon>
    </lineage>
</organism>
<evidence type="ECO:0000313" key="2">
    <source>
        <dbReference type="EMBL" id="KHL01572.1"/>
    </source>
</evidence>
<dbReference type="InterPro" id="IPR038694">
    <property type="entry name" value="DUF427_sf"/>
</dbReference>
<name>A0A0B2AIK1_9MICC</name>
<dbReference type="InterPro" id="IPR007361">
    <property type="entry name" value="DUF427"/>
</dbReference>
<dbReference type="Gene3D" id="2.170.150.40">
    <property type="entry name" value="Domain of unknown function (DUF427)"/>
    <property type="match status" value="1"/>
</dbReference>
<sequence>MSAPRRTYRAVWNGTVLAESDRTVQVEGNQYFPPESVNTEFLRPSPHTSVCPWKGTASYYTVEAEGKTNRDAAWYYPDPSPAAAQIRGHIAFWKGVRVVEADGPDAVPGPAKGILARILGRG</sequence>
<evidence type="ECO:0000313" key="3">
    <source>
        <dbReference type="Proteomes" id="UP000030982"/>
    </source>
</evidence>
<protein>
    <recommendedName>
        <fullName evidence="1">DUF427 domain-containing protein</fullName>
    </recommendedName>
</protein>
<accession>A0A0B2AIK1</accession>
<dbReference type="Pfam" id="PF04248">
    <property type="entry name" value="NTP_transf_9"/>
    <property type="match status" value="1"/>
</dbReference>
<dbReference type="PANTHER" id="PTHR34310">
    <property type="entry name" value="DUF427 DOMAIN PROTEIN (AFU_ORTHOLOGUE AFUA_3G02220)"/>
    <property type="match status" value="1"/>
</dbReference>
<dbReference type="EMBL" id="JTDL01000140">
    <property type="protein sequence ID" value="KHL01572.1"/>
    <property type="molecule type" value="Genomic_DNA"/>
</dbReference>
<dbReference type="PANTHER" id="PTHR34310:SF5">
    <property type="entry name" value="DUF427 DOMAIN PROTEIN (AFU_ORTHOLOGUE AFUA_3G02220)"/>
    <property type="match status" value="1"/>
</dbReference>
<keyword evidence="3" id="KW-1185">Reference proteome</keyword>
<proteinExistence type="predicted"/>
<feature type="domain" description="DUF427" evidence="1">
    <location>
        <begin position="9"/>
        <end position="94"/>
    </location>
</feature>
<dbReference type="Proteomes" id="UP000030982">
    <property type="component" value="Unassembled WGS sequence"/>
</dbReference>
<gene>
    <name evidence="2" type="ORF">LK10_15020</name>
</gene>
<dbReference type="RefSeq" id="WP_043125297.1">
    <property type="nucleotide sequence ID" value="NZ_JTDL01000140.1"/>
</dbReference>
<dbReference type="OrthoDB" id="9815163at2"/>
<comment type="caution">
    <text evidence="2">The sequence shown here is derived from an EMBL/GenBank/DDBJ whole genome shotgun (WGS) entry which is preliminary data.</text>
</comment>
<dbReference type="AlphaFoldDB" id="A0A0B2AIK1"/>
<reference evidence="2 3" key="1">
    <citation type="submission" date="2014-09" db="EMBL/GenBank/DDBJ databases">
        <title>Genome sequence of Sinomonas sp. MUSC 117.</title>
        <authorList>
            <person name="Lee L.-H."/>
        </authorList>
    </citation>
    <scope>NUCLEOTIDE SEQUENCE [LARGE SCALE GENOMIC DNA]</scope>
    <source>
        <strain evidence="2 3">MUSC 117</strain>
    </source>
</reference>